<dbReference type="Proteomes" id="UP001344888">
    <property type="component" value="Unassembled WGS sequence"/>
</dbReference>
<evidence type="ECO:0000256" key="8">
    <source>
        <dbReference type="SAM" id="Phobius"/>
    </source>
</evidence>
<dbReference type="GO" id="GO:0005886">
    <property type="term" value="C:plasma membrane"/>
    <property type="evidence" value="ECO:0007669"/>
    <property type="project" value="UniProtKB-SubCell"/>
</dbReference>
<evidence type="ECO:0000259" key="9">
    <source>
        <dbReference type="PROSITE" id="PS50111"/>
    </source>
</evidence>
<dbReference type="RefSeq" id="WP_107839792.1">
    <property type="nucleotide sequence ID" value="NZ_JARSFG010000028.1"/>
</dbReference>
<feature type="domain" description="HAMP" evidence="10">
    <location>
        <begin position="203"/>
        <end position="255"/>
    </location>
</feature>
<evidence type="ECO:0000313" key="12">
    <source>
        <dbReference type="Proteomes" id="UP001344888"/>
    </source>
</evidence>
<dbReference type="GO" id="GO:0007165">
    <property type="term" value="P:signal transduction"/>
    <property type="evidence" value="ECO:0007669"/>
    <property type="project" value="UniProtKB-KW"/>
</dbReference>
<evidence type="ECO:0000313" key="11">
    <source>
        <dbReference type="EMBL" id="MEC1180413.1"/>
    </source>
</evidence>
<dbReference type="PROSITE" id="PS50111">
    <property type="entry name" value="CHEMOTAXIS_TRANSDUC_2"/>
    <property type="match status" value="1"/>
</dbReference>
<keyword evidence="12" id="KW-1185">Reference proteome</keyword>
<dbReference type="Pfam" id="PF00015">
    <property type="entry name" value="MCPsignal"/>
    <property type="match status" value="1"/>
</dbReference>
<dbReference type="PANTHER" id="PTHR32089:SF112">
    <property type="entry name" value="LYSOZYME-LIKE PROTEIN-RELATED"/>
    <property type="match status" value="1"/>
</dbReference>
<keyword evidence="3 8" id="KW-0472">Membrane</keyword>
<dbReference type="SUPFAM" id="SSF58104">
    <property type="entry name" value="Methyl-accepting chemotaxis protein (MCP) signaling domain"/>
    <property type="match status" value="1"/>
</dbReference>
<comment type="caution">
    <text evidence="11">The sequence shown here is derived from an EMBL/GenBank/DDBJ whole genome shotgun (WGS) entry which is preliminary data.</text>
</comment>
<sequence>MSKKTSSVKTKILMSIILPISILSIVFGILCYAVTSKLINNQILPAYEQNLTLKIEQLERLVDADTINAAKTDRNEFEKLLKITSDFKHQTGLEHVYIISKVNGQELILVLSDDGEYLTPTAFSEDQTKAMGTTGIVVSPIYKDSYGEHKSTFLQIPGTDSVIGLDADADFISELKTNIIITMAVISVIFVAIGIAIALFIARNITRPMERLIKHTQIVAKGDLQQQVVVEGDREVRNLAQSFHEMQEQLRETIQHVNITSTHVDQSSSTLKESVEQLTIASTQVAGAVQEIASSSEVIVEGAVQNRGAIDRMVTQIAYISNVTSKISDEALNATNVAQQGNEVVQSSVKGIGNIHETAKASLEITEQMNARSTEVSQITKIISGISDQINLLALNAAIEAARAGEYGKGFAVVADEIRSLAEQSAQSASNITALIQGMQKDSNDSVTAITNVVAQIEHENAAMHSAGETFGTISTLVNEMNSEIQQVTATVQEMAASSNQVLVTTNQTVESIEASSEHSQSIAASMEEQTATTEEMLSIATELNDMIGNLKAQIEHFKI</sequence>
<evidence type="ECO:0000256" key="7">
    <source>
        <dbReference type="SAM" id="MobiDB-lite"/>
    </source>
</evidence>
<evidence type="ECO:0000256" key="2">
    <source>
        <dbReference type="ARBA" id="ARBA00022475"/>
    </source>
</evidence>
<dbReference type="CDD" id="cd06225">
    <property type="entry name" value="HAMP"/>
    <property type="match status" value="1"/>
</dbReference>
<evidence type="ECO:0000256" key="3">
    <source>
        <dbReference type="ARBA" id="ARBA00023136"/>
    </source>
</evidence>
<feature type="region of interest" description="Disordered" evidence="7">
    <location>
        <begin position="511"/>
        <end position="530"/>
    </location>
</feature>
<evidence type="ECO:0000256" key="4">
    <source>
        <dbReference type="ARBA" id="ARBA00023224"/>
    </source>
</evidence>
<dbReference type="Pfam" id="PF00672">
    <property type="entry name" value="HAMP"/>
    <property type="match status" value="1"/>
</dbReference>
<dbReference type="AlphaFoldDB" id="A0AAW9NZD6"/>
<dbReference type="InterPro" id="IPR003660">
    <property type="entry name" value="HAMP_dom"/>
</dbReference>
<dbReference type="EMBL" id="JARSFG010000028">
    <property type="protein sequence ID" value="MEC1180413.1"/>
    <property type="molecule type" value="Genomic_DNA"/>
</dbReference>
<feature type="transmembrane region" description="Helical" evidence="8">
    <location>
        <begin position="12"/>
        <end position="35"/>
    </location>
</feature>
<feature type="domain" description="Methyl-accepting transducer" evidence="9">
    <location>
        <begin position="274"/>
        <end position="510"/>
    </location>
</feature>
<dbReference type="InterPro" id="IPR004089">
    <property type="entry name" value="MCPsignal_dom"/>
</dbReference>
<evidence type="ECO:0000256" key="5">
    <source>
        <dbReference type="ARBA" id="ARBA00029447"/>
    </source>
</evidence>
<organism evidence="11 12">
    <name type="scientific">Metasolibacillus meyeri</name>
    <dbReference type="NCBI Taxonomy" id="1071052"/>
    <lineage>
        <taxon>Bacteria</taxon>
        <taxon>Bacillati</taxon>
        <taxon>Bacillota</taxon>
        <taxon>Bacilli</taxon>
        <taxon>Bacillales</taxon>
        <taxon>Caryophanaceae</taxon>
        <taxon>Metasolibacillus</taxon>
    </lineage>
</organism>
<keyword evidence="4 6" id="KW-0807">Transducer</keyword>
<gene>
    <name evidence="11" type="ORF">P9B03_18105</name>
</gene>
<dbReference type="SMART" id="SM00283">
    <property type="entry name" value="MA"/>
    <property type="match status" value="1"/>
</dbReference>
<evidence type="ECO:0000259" key="10">
    <source>
        <dbReference type="PROSITE" id="PS50885"/>
    </source>
</evidence>
<reference evidence="11 12" key="1">
    <citation type="submission" date="2023-03" db="EMBL/GenBank/DDBJ databases">
        <title>Bacillus Genome Sequencing.</title>
        <authorList>
            <person name="Dunlap C."/>
        </authorList>
    </citation>
    <scope>NUCLEOTIDE SEQUENCE [LARGE SCALE GENOMIC DNA]</scope>
    <source>
        <strain evidence="11 12">B-59205</strain>
    </source>
</reference>
<dbReference type="Gene3D" id="6.10.340.10">
    <property type="match status" value="1"/>
</dbReference>
<comment type="similarity">
    <text evidence="5">Belongs to the methyl-accepting chemotaxis (MCP) protein family.</text>
</comment>
<name>A0AAW9NZD6_9BACL</name>
<keyword evidence="2" id="KW-1003">Cell membrane</keyword>
<dbReference type="PROSITE" id="PS50885">
    <property type="entry name" value="HAMP"/>
    <property type="match status" value="1"/>
</dbReference>
<dbReference type="Gene3D" id="1.10.287.950">
    <property type="entry name" value="Methyl-accepting chemotaxis protein"/>
    <property type="match status" value="1"/>
</dbReference>
<dbReference type="SMART" id="SM00304">
    <property type="entry name" value="HAMP"/>
    <property type="match status" value="2"/>
</dbReference>
<dbReference type="PANTHER" id="PTHR32089">
    <property type="entry name" value="METHYL-ACCEPTING CHEMOTAXIS PROTEIN MCPB"/>
    <property type="match status" value="1"/>
</dbReference>
<proteinExistence type="inferred from homology"/>
<feature type="transmembrane region" description="Helical" evidence="8">
    <location>
        <begin position="179"/>
        <end position="202"/>
    </location>
</feature>
<accession>A0AAW9NZD6</accession>
<protein>
    <submittedName>
        <fullName evidence="11">HAMP domain-containing methyl-accepting chemotaxis protein</fullName>
    </submittedName>
</protein>
<keyword evidence="8" id="KW-0812">Transmembrane</keyword>
<comment type="subcellular location">
    <subcellularLocation>
        <location evidence="1">Cell membrane</location>
    </subcellularLocation>
</comment>
<evidence type="ECO:0000256" key="6">
    <source>
        <dbReference type="PROSITE-ProRule" id="PRU00284"/>
    </source>
</evidence>
<keyword evidence="8" id="KW-1133">Transmembrane helix</keyword>
<evidence type="ECO:0000256" key="1">
    <source>
        <dbReference type="ARBA" id="ARBA00004236"/>
    </source>
</evidence>